<accession>A0A4Y8REF1</accession>
<dbReference type="RefSeq" id="WP_134763103.1">
    <property type="nucleotide sequence ID" value="NZ_SOZD01000005.1"/>
</dbReference>
<dbReference type="Proteomes" id="UP000298179">
    <property type="component" value="Unassembled WGS sequence"/>
</dbReference>
<evidence type="ECO:0000313" key="1">
    <source>
        <dbReference type="EMBL" id="TFF20454.1"/>
    </source>
</evidence>
<keyword evidence="2" id="KW-1185">Reference proteome</keyword>
<protein>
    <submittedName>
        <fullName evidence="1">Uncharacterized protein</fullName>
    </submittedName>
</protein>
<reference evidence="1 2" key="1">
    <citation type="submission" date="2019-03" db="EMBL/GenBank/DDBJ databases">
        <title>Jiella endophytica sp. nov., a novel endophytic bacterium isolated from root of Ficus microcarpa Linn. f.</title>
        <authorList>
            <person name="Tuo L."/>
        </authorList>
    </citation>
    <scope>NUCLEOTIDE SEQUENCE [LARGE SCALE GENOMIC DNA]</scope>
    <source>
        <strain evidence="1 2">CBS5Q-3</strain>
    </source>
</reference>
<sequence>MAARSLFVGISLSLALGLGGCASRPSTCYVTLSSAGQPTAEACESGPVLMVRPITPTSAAYYVPPYVLGALSYEGFLAPVEDTPDAAVQEPEAPGTIVGSFAARSGAKGEPSEAASALEEAIVPDGGTVAPVTTAADPFASWMVRGAAPANRIAPEHPRLDGEVRYLRPYEGMPTLAISPDLFL</sequence>
<evidence type="ECO:0000313" key="2">
    <source>
        <dbReference type="Proteomes" id="UP000298179"/>
    </source>
</evidence>
<dbReference type="EMBL" id="SOZD01000005">
    <property type="protein sequence ID" value="TFF20454.1"/>
    <property type="molecule type" value="Genomic_DNA"/>
</dbReference>
<proteinExistence type="predicted"/>
<gene>
    <name evidence="1" type="ORF">E3C22_16205</name>
</gene>
<comment type="caution">
    <text evidence="1">The sequence shown here is derived from an EMBL/GenBank/DDBJ whole genome shotgun (WGS) entry which is preliminary data.</text>
</comment>
<dbReference type="OrthoDB" id="7917378at2"/>
<dbReference type="PROSITE" id="PS51257">
    <property type="entry name" value="PROKAR_LIPOPROTEIN"/>
    <property type="match status" value="1"/>
</dbReference>
<dbReference type="AlphaFoldDB" id="A0A4Y8REF1"/>
<organism evidence="1 2">
    <name type="scientific">Jiella endophytica</name>
    <dbReference type="NCBI Taxonomy" id="2558362"/>
    <lineage>
        <taxon>Bacteria</taxon>
        <taxon>Pseudomonadati</taxon>
        <taxon>Pseudomonadota</taxon>
        <taxon>Alphaproteobacteria</taxon>
        <taxon>Hyphomicrobiales</taxon>
        <taxon>Aurantimonadaceae</taxon>
        <taxon>Jiella</taxon>
    </lineage>
</organism>
<name>A0A4Y8REF1_9HYPH</name>